<keyword evidence="3" id="KW-1185">Reference proteome</keyword>
<evidence type="ECO:0000313" key="2">
    <source>
        <dbReference type="EMBL" id="KYN41426.1"/>
    </source>
</evidence>
<protein>
    <submittedName>
        <fullName evidence="2">Uncharacterized protein</fullName>
    </submittedName>
</protein>
<evidence type="ECO:0000256" key="1">
    <source>
        <dbReference type="SAM" id="MobiDB-lite"/>
    </source>
</evidence>
<proteinExistence type="predicted"/>
<organism evidence="2 3">
    <name type="scientific">Trachymyrmex septentrionalis</name>
    <dbReference type="NCBI Taxonomy" id="34720"/>
    <lineage>
        <taxon>Eukaryota</taxon>
        <taxon>Metazoa</taxon>
        <taxon>Ecdysozoa</taxon>
        <taxon>Arthropoda</taxon>
        <taxon>Hexapoda</taxon>
        <taxon>Insecta</taxon>
        <taxon>Pterygota</taxon>
        <taxon>Neoptera</taxon>
        <taxon>Endopterygota</taxon>
        <taxon>Hymenoptera</taxon>
        <taxon>Apocrita</taxon>
        <taxon>Aculeata</taxon>
        <taxon>Formicoidea</taxon>
        <taxon>Formicidae</taxon>
        <taxon>Myrmicinae</taxon>
        <taxon>Trachymyrmex</taxon>
    </lineage>
</organism>
<evidence type="ECO:0000313" key="3">
    <source>
        <dbReference type="Proteomes" id="UP000078541"/>
    </source>
</evidence>
<dbReference type="Proteomes" id="UP000078541">
    <property type="component" value="Unassembled WGS sequence"/>
</dbReference>
<feature type="region of interest" description="Disordered" evidence="1">
    <location>
        <begin position="76"/>
        <end position="100"/>
    </location>
</feature>
<dbReference type="EMBL" id="KQ981486">
    <property type="protein sequence ID" value="KYN41426.1"/>
    <property type="molecule type" value="Genomic_DNA"/>
</dbReference>
<name>A0A151JZ12_9HYME</name>
<sequence length="100" mass="11027">MSGIAHRRRSVRSDGVVGSDWNLSFSSLLVPLYSATRSSRGIHNAQQKVAGILWNVKNSNLLKTVEKVLMDGEKVENSHSQCSKVSSQKGLRVKNSAQKF</sequence>
<gene>
    <name evidence="2" type="ORF">ALC56_04159</name>
</gene>
<reference evidence="2 3" key="1">
    <citation type="submission" date="2016-03" db="EMBL/GenBank/DDBJ databases">
        <title>Trachymyrmex septentrionalis WGS genome.</title>
        <authorList>
            <person name="Nygaard S."/>
            <person name="Hu H."/>
            <person name="Boomsma J."/>
            <person name="Zhang G."/>
        </authorList>
    </citation>
    <scope>NUCLEOTIDE SEQUENCE [LARGE SCALE GENOMIC DNA]</scope>
    <source>
        <strain evidence="2">Tsep2-gDNA-1</strain>
        <tissue evidence="2">Whole body</tissue>
    </source>
</reference>
<accession>A0A151JZ12</accession>
<feature type="compositionally biased region" description="Polar residues" evidence="1">
    <location>
        <begin position="78"/>
        <end position="100"/>
    </location>
</feature>
<dbReference type="AlphaFoldDB" id="A0A151JZ12"/>